<sequence length="96" mass="10212">MTSARVAAMHARREQEFFDVCVGFEDRLEAAKEAYVAALDGGDDAVLVSAAAELKAASEEMHGFRSGVRTLGRPKEGVPGRDATIMMGGAVNVVER</sequence>
<dbReference type="AlphaFoldDB" id="A0A1H8KAW8"/>
<protein>
    <submittedName>
        <fullName evidence="1">Uncharacterized protein</fullName>
    </submittedName>
</protein>
<accession>A0A1H8KAW8</accession>
<gene>
    <name evidence="1" type="ORF">SAMN05660976_08567</name>
</gene>
<dbReference type="Proteomes" id="UP000198953">
    <property type="component" value="Unassembled WGS sequence"/>
</dbReference>
<proteinExistence type="predicted"/>
<organism evidence="1 2">
    <name type="scientific">Nonomuraea pusilla</name>
    <dbReference type="NCBI Taxonomy" id="46177"/>
    <lineage>
        <taxon>Bacteria</taxon>
        <taxon>Bacillati</taxon>
        <taxon>Actinomycetota</taxon>
        <taxon>Actinomycetes</taxon>
        <taxon>Streptosporangiales</taxon>
        <taxon>Streptosporangiaceae</taxon>
        <taxon>Nonomuraea</taxon>
    </lineage>
</organism>
<dbReference type="STRING" id="46177.SAMN05660976_08567"/>
<name>A0A1H8KAW8_9ACTN</name>
<dbReference type="EMBL" id="FOBF01000057">
    <property type="protein sequence ID" value="SEN90103.1"/>
    <property type="molecule type" value="Genomic_DNA"/>
</dbReference>
<evidence type="ECO:0000313" key="2">
    <source>
        <dbReference type="Proteomes" id="UP000198953"/>
    </source>
</evidence>
<keyword evidence="2" id="KW-1185">Reference proteome</keyword>
<reference evidence="1 2" key="1">
    <citation type="submission" date="2016-10" db="EMBL/GenBank/DDBJ databases">
        <authorList>
            <person name="de Groot N.N."/>
        </authorList>
    </citation>
    <scope>NUCLEOTIDE SEQUENCE [LARGE SCALE GENOMIC DNA]</scope>
    <source>
        <strain evidence="1 2">DSM 43357</strain>
    </source>
</reference>
<evidence type="ECO:0000313" key="1">
    <source>
        <dbReference type="EMBL" id="SEN90103.1"/>
    </source>
</evidence>